<dbReference type="InterPro" id="IPR048395">
    <property type="entry name" value="Glyco_hydro_31_C"/>
</dbReference>
<evidence type="ECO:0000259" key="3">
    <source>
        <dbReference type="Pfam" id="PF01055"/>
    </source>
</evidence>
<sequence length="696" mass="79204">MRKKEICILLVTGLLAFACQPKRIAKSFRGVDNRLSVLLNFDHLSSPLLLSGKEGLFFFETKEGRTWITDEPEEEVWTDSSYVASWSRKDRVVSMTVASQGDSYYLSLYADNGQDILKWGLGLNASDDEYFTGLFERAVDGNQTESWKEGIQTAMNLRGEAVDMLIKPTLSLYTPFYLSSNNYGMFVEGTWPGHYDFCKTNEDMVLIEFEGPSFSAVFYTADNPATIVQQHSLAVGPTLVPPKWAFEPWRWRDNHEHKQTYYDGTEVKAPYNSQLVEDILMMEAFGIPCGVYWVDRPWAKGVYGYADFEWDPQRFPEAKAMLNWLGERDVKFMLWIAPWVAGDMQQVAHEKGYSVPMKGPAGGIDPDSAALIDFTNPEACKWWQENGPEKMLKQGVAGFKLDRSEELVPETRDVLFADGRSAREVRNDYPVLYAKTVHESAKKIHGDDFALLTRAGYTGSSKYTSFWGGDIGSPQEGLRAAIIALLRSSVIGYPVWGSDIGGYWQGDLDREVFARWLAFGCFNPIMEVGPTEDLAPWSMDSEPGYDEELIAIWRVYARLHSDLADYSHQYAVEANETGMPIVRPLFLHFPEQSDAWSDWQTFLYGEDILVSAIWQKGVELHRMYLPAGERWVDAWNPGDVFEGGQWIEVESPMYKIPLFIREGAQTELGNIQQLYEESLQISQKKPDLFVLEKEAF</sequence>
<dbReference type="SUPFAM" id="SSF51011">
    <property type="entry name" value="Glycosyl hydrolase domain"/>
    <property type="match status" value="1"/>
</dbReference>
<dbReference type="PANTHER" id="PTHR43863">
    <property type="entry name" value="HYDROLASE, PUTATIVE (AFU_ORTHOLOGUE AFUA_1G03140)-RELATED"/>
    <property type="match status" value="1"/>
</dbReference>
<dbReference type="AlphaFoldDB" id="A0A368UUH6"/>
<evidence type="ECO:0000313" key="6">
    <source>
        <dbReference type="Proteomes" id="UP000252733"/>
    </source>
</evidence>
<feature type="domain" description="Glycosyl hydrolase family 31 C-terminal" evidence="4">
    <location>
        <begin position="578"/>
        <end position="664"/>
    </location>
</feature>
<gene>
    <name evidence="5" type="ORF">DFO77_11562</name>
</gene>
<dbReference type="Gene3D" id="2.60.40.1180">
    <property type="entry name" value="Golgi alpha-mannosidase II"/>
    <property type="match status" value="1"/>
</dbReference>
<dbReference type="Pfam" id="PF01055">
    <property type="entry name" value="Glyco_hydro_31_2nd"/>
    <property type="match status" value="1"/>
</dbReference>
<dbReference type="Gene3D" id="2.60.40.1760">
    <property type="entry name" value="glycosyl hydrolase (family 31)"/>
    <property type="match status" value="1"/>
</dbReference>
<reference evidence="5 6" key="1">
    <citation type="submission" date="2018-07" db="EMBL/GenBank/DDBJ databases">
        <title>Freshwater and sediment microbial communities from various areas in North America, analyzing microbe dynamics in response to fracking.</title>
        <authorList>
            <person name="Lamendella R."/>
        </authorList>
    </citation>
    <scope>NUCLEOTIDE SEQUENCE [LARGE SCALE GENOMIC DNA]</scope>
    <source>
        <strain evidence="5 6">160A</strain>
    </source>
</reference>
<dbReference type="Pfam" id="PF21365">
    <property type="entry name" value="Glyco_hydro_31_3rd"/>
    <property type="match status" value="1"/>
</dbReference>
<comment type="caution">
    <text evidence="5">The sequence shown here is derived from an EMBL/GenBank/DDBJ whole genome shotgun (WGS) entry which is preliminary data.</text>
</comment>
<accession>A0A368UUH6</accession>
<keyword evidence="2 5" id="KW-0378">Hydrolase</keyword>
<dbReference type="InterPro" id="IPR013780">
    <property type="entry name" value="Glyco_hydro_b"/>
</dbReference>
<dbReference type="Proteomes" id="UP000252733">
    <property type="component" value="Unassembled WGS sequence"/>
</dbReference>
<dbReference type="Gene3D" id="3.20.20.80">
    <property type="entry name" value="Glycosidases"/>
    <property type="match status" value="1"/>
</dbReference>
<name>A0A368UUH6_9BACT</name>
<dbReference type="PROSITE" id="PS51257">
    <property type="entry name" value="PROKAR_LIPOPROTEIN"/>
    <property type="match status" value="1"/>
</dbReference>
<dbReference type="InterPro" id="IPR011013">
    <property type="entry name" value="Gal_mutarotase_sf_dom"/>
</dbReference>
<dbReference type="InterPro" id="IPR017853">
    <property type="entry name" value="GH"/>
</dbReference>
<dbReference type="GO" id="GO:0030246">
    <property type="term" value="F:carbohydrate binding"/>
    <property type="evidence" value="ECO:0007669"/>
    <property type="project" value="InterPro"/>
</dbReference>
<dbReference type="GO" id="GO:0005975">
    <property type="term" value="P:carbohydrate metabolic process"/>
    <property type="evidence" value="ECO:0007669"/>
    <property type="project" value="InterPro"/>
</dbReference>
<dbReference type="GO" id="GO:0004553">
    <property type="term" value="F:hydrolase activity, hydrolyzing O-glycosyl compounds"/>
    <property type="evidence" value="ECO:0007669"/>
    <property type="project" value="InterPro"/>
</dbReference>
<dbReference type="CDD" id="cd14752">
    <property type="entry name" value="GH31_N"/>
    <property type="match status" value="1"/>
</dbReference>
<organism evidence="5 6">
    <name type="scientific">Marinilabilia salmonicolor</name>
    <dbReference type="NCBI Taxonomy" id="989"/>
    <lineage>
        <taxon>Bacteria</taxon>
        <taxon>Pseudomonadati</taxon>
        <taxon>Bacteroidota</taxon>
        <taxon>Bacteroidia</taxon>
        <taxon>Marinilabiliales</taxon>
        <taxon>Marinilabiliaceae</taxon>
        <taxon>Marinilabilia</taxon>
    </lineage>
</organism>
<dbReference type="InterPro" id="IPR000322">
    <property type="entry name" value="Glyco_hydro_31_TIM"/>
</dbReference>
<evidence type="ECO:0000256" key="1">
    <source>
        <dbReference type="ARBA" id="ARBA00007806"/>
    </source>
</evidence>
<dbReference type="EMBL" id="QPIZ01000015">
    <property type="protein sequence ID" value="RCW32517.1"/>
    <property type="molecule type" value="Genomic_DNA"/>
</dbReference>
<feature type="domain" description="Glycoside hydrolase family 31 TIM barrel" evidence="3">
    <location>
        <begin position="240"/>
        <end position="567"/>
    </location>
</feature>
<dbReference type="SUPFAM" id="SSF74650">
    <property type="entry name" value="Galactose mutarotase-like"/>
    <property type="match status" value="1"/>
</dbReference>
<dbReference type="SUPFAM" id="SSF51445">
    <property type="entry name" value="(Trans)glycosidases"/>
    <property type="match status" value="1"/>
</dbReference>
<dbReference type="InterPro" id="IPR051816">
    <property type="entry name" value="Glycosyl_Hydrolase_31"/>
</dbReference>
<evidence type="ECO:0000313" key="5">
    <source>
        <dbReference type="EMBL" id="RCW32517.1"/>
    </source>
</evidence>
<comment type="similarity">
    <text evidence="1 2">Belongs to the glycosyl hydrolase 31 family.</text>
</comment>
<protein>
    <submittedName>
        <fullName evidence="5">Alpha-D-xyloside xylohydrolase</fullName>
    </submittedName>
</protein>
<keyword evidence="2" id="KW-0326">Glycosidase</keyword>
<proteinExistence type="inferred from homology"/>
<dbReference type="RefSeq" id="WP_114437277.1">
    <property type="nucleotide sequence ID" value="NZ_QPIZ01000015.1"/>
</dbReference>
<evidence type="ECO:0000259" key="4">
    <source>
        <dbReference type="Pfam" id="PF21365"/>
    </source>
</evidence>
<evidence type="ECO:0000256" key="2">
    <source>
        <dbReference type="RuleBase" id="RU361185"/>
    </source>
</evidence>
<dbReference type="PANTHER" id="PTHR43863:SF2">
    <property type="entry name" value="MALTASE-GLUCOAMYLASE"/>
    <property type="match status" value="1"/>
</dbReference>
<keyword evidence="6" id="KW-1185">Reference proteome</keyword>